<protein>
    <submittedName>
        <fullName evidence="1">Uncharacterized protein</fullName>
    </submittedName>
</protein>
<organism evidence="1">
    <name type="scientific">Arundo donax</name>
    <name type="common">Giant reed</name>
    <name type="synonym">Donax arundinaceus</name>
    <dbReference type="NCBI Taxonomy" id="35708"/>
    <lineage>
        <taxon>Eukaryota</taxon>
        <taxon>Viridiplantae</taxon>
        <taxon>Streptophyta</taxon>
        <taxon>Embryophyta</taxon>
        <taxon>Tracheophyta</taxon>
        <taxon>Spermatophyta</taxon>
        <taxon>Magnoliopsida</taxon>
        <taxon>Liliopsida</taxon>
        <taxon>Poales</taxon>
        <taxon>Poaceae</taxon>
        <taxon>PACMAD clade</taxon>
        <taxon>Arundinoideae</taxon>
        <taxon>Arundineae</taxon>
        <taxon>Arundo</taxon>
    </lineage>
</organism>
<evidence type="ECO:0000313" key="1">
    <source>
        <dbReference type="EMBL" id="JAD57738.1"/>
    </source>
</evidence>
<reference evidence="1" key="2">
    <citation type="journal article" date="2015" name="Data Brief">
        <title>Shoot transcriptome of the giant reed, Arundo donax.</title>
        <authorList>
            <person name="Barrero R.A."/>
            <person name="Guerrero F.D."/>
            <person name="Moolhuijzen P."/>
            <person name="Goolsby J.A."/>
            <person name="Tidwell J."/>
            <person name="Bellgard S.E."/>
            <person name="Bellgard M.I."/>
        </authorList>
    </citation>
    <scope>NUCLEOTIDE SEQUENCE</scope>
    <source>
        <tissue evidence="1">Shoot tissue taken approximately 20 cm above the soil surface</tissue>
    </source>
</reference>
<name>A0A0A9B6H4_ARUDO</name>
<proteinExistence type="predicted"/>
<dbReference type="AlphaFoldDB" id="A0A0A9B6H4"/>
<accession>A0A0A9B6H4</accession>
<reference evidence="1" key="1">
    <citation type="submission" date="2014-09" db="EMBL/GenBank/DDBJ databases">
        <authorList>
            <person name="Magalhaes I.L.F."/>
            <person name="Oliveira U."/>
            <person name="Santos F.R."/>
            <person name="Vidigal T.H.D.A."/>
            <person name="Brescovit A.D."/>
            <person name="Santos A.J."/>
        </authorList>
    </citation>
    <scope>NUCLEOTIDE SEQUENCE</scope>
    <source>
        <tissue evidence="1">Shoot tissue taken approximately 20 cm above the soil surface</tissue>
    </source>
</reference>
<dbReference type="EMBL" id="GBRH01240157">
    <property type="protein sequence ID" value="JAD57738.1"/>
    <property type="molecule type" value="Transcribed_RNA"/>
</dbReference>
<sequence>MIQKTSIFMMVHLFPCKKRKGKEKICLYISMNVYSVYLENISILNAVLTSEYSVSLENIIYRILF</sequence>